<evidence type="ECO:0000313" key="4">
    <source>
        <dbReference type="EMBL" id="QDT11850.1"/>
    </source>
</evidence>
<feature type="domain" description="Polysaccharide export protein N-terminal" evidence="3">
    <location>
        <begin position="130"/>
        <end position="213"/>
    </location>
</feature>
<dbReference type="Pfam" id="PF02563">
    <property type="entry name" value="Poly_export"/>
    <property type="match status" value="1"/>
</dbReference>
<evidence type="ECO:0000259" key="3">
    <source>
        <dbReference type="Pfam" id="PF02563"/>
    </source>
</evidence>
<feature type="signal peptide" evidence="2">
    <location>
        <begin position="1"/>
        <end position="23"/>
    </location>
</feature>
<dbReference type="AlphaFoldDB" id="A0A517NXK8"/>
<feature type="chain" id="PRO_5021909475" evidence="2">
    <location>
        <begin position="24"/>
        <end position="235"/>
    </location>
</feature>
<feature type="coiled-coil region" evidence="1">
    <location>
        <begin position="29"/>
        <end position="106"/>
    </location>
</feature>
<evidence type="ECO:0000256" key="2">
    <source>
        <dbReference type="SAM" id="SignalP"/>
    </source>
</evidence>
<keyword evidence="5" id="KW-1185">Reference proteome</keyword>
<proteinExistence type="predicted"/>
<evidence type="ECO:0000256" key="1">
    <source>
        <dbReference type="SAM" id="Coils"/>
    </source>
</evidence>
<accession>A0A517NXK8</accession>
<organism evidence="4 5">
    <name type="scientific">Stieleria marina</name>
    <dbReference type="NCBI Taxonomy" id="1930275"/>
    <lineage>
        <taxon>Bacteria</taxon>
        <taxon>Pseudomonadati</taxon>
        <taxon>Planctomycetota</taxon>
        <taxon>Planctomycetia</taxon>
        <taxon>Pirellulales</taxon>
        <taxon>Pirellulaceae</taxon>
        <taxon>Stieleria</taxon>
    </lineage>
</organism>
<dbReference type="RefSeq" id="WP_145419617.1">
    <property type="nucleotide sequence ID" value="NZ_CP036526.1"/>
</dbReference>
<keyword evidence="1" id="KW-0175">Coiled coil</keyword>
<protein>
    <submittedName>
        <fullName evidence="4">Polysaccharide biosynthesis/export protein</fullName>
    </submittedName>
</protein>
<dbReference type="Proteomes" id="UP000319817">
    <property type="component" value="Chromosome"/>
</dbReference>
<sequence length="235" mass="25971" precursor="true">MRILHLSLLAGVCLLSVGDWSFAADWSEYQTLSNRITDLTDEYTRLSNQSPERANTKKSIEAAVAEAFDLRQKIQREEIVAARKELDAIEQRLNERQQDKAQILQNKVTEILSGKELAWPISEGREKAKTESGRIAAGDVIAIYLPGVLPFNPPNQPPTPPPVTNFDSGLVATGYPIVVHTDGTVQLPLIDRIQVAGLSIREAEKAVANAYVETDILRPEKARPMITLIPKHGSN</sequence>
<evidence type="ECO:0000313" key="5">
    <source>
        <dbReference type="Proteomes" id="UP000319817"/>
    </source>
</evidence>
<dbReference type="EMBL" id="CP036526">
    <property type="protein sequence ID" value="QDT11850.1"/>
    <property type="molecule type" value="Genomic_DNA"/>
</dbReference>
<name>A0A517NXK8_9BACT</name>
<gene>
    <name evidence="4" type="ORF">K239x_38520</name>
</gene>
<dbReference type="InterPro" id="IPR003715">
    <property type="entry name" value="Poly_export_N"/>
</dbReference>
<dbReference type="OrthoDB" id="1466931at2"/>
<reference evidence="4 5" key="1">
    <citation type="submission" date="2019-02" db="EMBL/GenBank/DDBJ databases">
        <title>Deep-cultivation of Planctomycetes and their phenomic and genomic characterization uncovers novel biology.</title>
        <authorList>
            <person name="Wiegand S."/>
            <person name="Jogler M."/>
            <person name="Boedeker C."/>
            <person name="Pinto D."/>
            <person name="Vollmers J."/>
            <person name="Rivas-Marin E."/>
            <person name="Kohn T."/>
            <person name="Peeters S.H."/>
            <person name="Heuer A."/>
            <person name="Rast P."/>
            <person name="Oberbeckmann S."/>
            <person name="Bunk B."/>
            <person name="Jeske O."/>
            <person name="Meyerdierks A."/>
            <person name="Storesund J.E."/>
            <person name="Kallscheuer N."/>
            <person name="Luecker S."/>
            <person name="Lage O.M."/>
            <person name="Pohl T."/>
            <person name="Merkel B.J."/>
            <person name="Hornburger P."/>
            <person name="Mueller R.-W."/>
            <person name="Bruemmer F."/>
            <person name="Labrenz M."/>
            <person name="Spormann A.M."/>
            <person name="Op den Camp H."/>
            <person name="Overmann J."/>
            <person name="Amann R."/>
            <person name="Jetten M.S.M."/>
            <person name="Mascher T."/>
            <person name="Medema M.H."/>
            <person name="Devos D.P."/>
            <person name="Kaster A.-K."/>
            <person name="Ovreas L."/>
            <person name="Rohde M."/>
            <person name="Galperin M.Y."/>
            <person name="Jogler C."/>
        </authorList>
    </citation>
    <scope>NUCLEOTIDE SEQUENCE [LARGE SCALE GENOMIC DNA]</scope>
    <source>
        <strain evidence="4 5">K23_9</strain>
    </source>
</reference>
<keyword evidence="2" id="KW-0732">Signal</keyword>
<dbReference type="Gene3D" id="3.30.1950.10">
    <property type="entry name" value="wza like domain"/>
    <property type="match status" value="1"/>
</dbReference>